<name>A0AAV9IKD4_9RHOD</name>
<organism evidence="1 2">
    <name type="scientific">Galdieria yellowstonensis</name>
    <dbReference type="NCBI Taxonomy" id="3028027"/>
    <lineage>
        <taxon>Eukaryota</taxon>
        <taxon>Rhodophyta</taxon>
        <taxon>Bangiophyceae</taxon>
        <taxon>Galdieriales</taxon>
        <taxon>Galdieriaceae</taxon>
        <taxon>Galdieria</taxon>
    </lineage>
</organism>
<dbReference type="EMBL" id="JANCYU010000057">
    <property type="protein sequence ID" value="KAK4527850.1"/>
    <property type="molecule type" value="Genomic_DNA"/>
</dbReference>
<sequence>MYIYSVGVPMYLVHVLRELVDLRETGKSTDLSDNDMEALIDSIPMNTSVLIIPAHMSPETMNVFCSMLLAAVLELRIKQDSFVTTNGPVSAEEKGFIKLIYPKFALKFVKLSYEKRPPIRFLHSIFSFIRPKDSPSTRGYKLQVLFSFILYVRLSLCKRLGELSIFRQSLVEETRKGVAEYISRVVTSFDSRVVGDHSAGEKSYSTSAWKKFFDKYLSKDGMFLPKRQNSSGPDVILRVSTPIEGFFSAVKEGESSQKKYLLKRQV</sequence>
<keyword evidence="2" id="KW-1185">Reference proteome</keyword>
<comment type="caution">
    <text evidence="1">The sequence shown here is derived from an EMBL/GenBank/DDBJ whole genome shotgun (WGS) entry which is preliminary data.</text>
</comment>
<protein>
    <submittedName>
        <fullName evidence="1">Uncharacterized protein</fullName>
    </submittedName>
</protein>
<proteinExistence type="predicted"/>
<reference evidence="1 2" key="1">
    <citation type="submission" date="2022-07" db="EMBL/GenBank/DDBJ databases">
        <title>Genome-wide signatures of adaptation to extreme environments.</title>
        <authorList>
            <person name="Cho C.H."/>
            <person name="Yoon H.S."/>
        </authorList>
    </citation>
    <scope>NUCLEOTIDE SEQUENCE [LARGE SCALE GENOMIC DNA]</scope>
    <source>
        <strain evidence="1 2">108.79 E11</strain>
    </source>
</reference>
<dbReference type="AlphaFoldDB" id="A0AAV9IKD4"/>
<evidence type="ECO:0000313" key="1">
    <source>
        <dbReference type="EMBL" id="KAK4527850.1"/>
    </source>
</evidence>
<evidence type="ECO:0000313" key="2">
    <source>
        <dbReference type="Proteomes" id="UP001300502"/>
    </source>
</evidence>
<dbReference type="Proteomes" id="UP001300502">
    <property type="component" value="Unassembled WGS sequence"/>
</dbReference>
<accession>A0AAV9IKD4</accession>
<gene>
    <name evidence="1" type="ORF">GAYE_SCF46G5783</name>
</gene>